<dbReference type="InterPro" id="IPR003594">
    <property type="entry name" value="HATPase_dom"/>
</dbReference>
<keyword evidence="9 16" id="KW-0067">ATP-binding</keyword>
<sequence>MKPPKTYKRLQDNISTFRNWWGRRSIRKTLFSYLFPMGLAFMLVVWISHQLLIGYLHEELHRSRLEAQLSQFTELLAGSGQLTDNKIKQIVNSGDQGSYIFSVNSGESIVVSEKTFLDVVKNILSGDERGIIHYNDKDHTLLGIASEIDIGGKKIQILVLEKENYKPAISDDVHLVIGVVALALFFSIIFFIYLSVNTALKPLGDLSVQLSELKNGRRTRLAEDSPVEFREVVVDFNHLLEVLDRRLKRSRRSMSDLSHSIKTPLTVAIAITGDQETPIEHDDREFLHAKLSELRKIIDAQMRRAEMSGQYSGKPIKVVEKVEAIIDVVRRIYPRKSYLLKKDLPDDFFWPIDEHDFNEVVGNILDNAAKWSDGRIDITLAQEKNMFKIMIEDDGPGVAQDNLDQLTKRKRRLDEQTPGYGLGLSIVDEIVDNYSGKLIFSKSKMAGLRVEVIFSASKLNPAFS</sequence>
<protein>
    <recommendedName>
        <fullName evidence="3">histidine kinase</fullName>
        <ecNumber evidence="3">2.7.13.3</ecNumber>
    </recommendedName>
</protein>
<feature type="domain" description="HAMP" evidence="15">
    <location>
        <begin position="197"/>
        <end position="248"/>
    </location>
</feature>
<comment type="catalytic activity">
    <reaction evidence="1">
        <text>ATP + protein L-histidine = ADP + protein N-phospho-L-histidine.</text>
        <dbReference type="EC" id="2.7.13.3"/>
    </reaction>
</comment>
<dbReference type="PROSITE" id="PS50885">
    <property type="entry name" value="HAMP"/>
    <property type="match status" value="1"/>
</dbReference>
<proteinExistence type="predicted"/>
<evidence type="ECO:0000259" key="15">
    <source>
        <dbReference type="PROSITE" id="PS50885"/>
    </source>
</evidence>
<keyword evidence="10 13" id="KW-1133">Transmembrane helix</keyword>
<dbReference type="GO" id="GO:0005524">
    <property type="term" value="F:ATP binding"/>
    <property type="evidence" value="ECO:0007669"/>
    <property type="project" value="UniProtKB-KW"/>
</dbReference>
<dbReference type="Pfam" id="PF02518">
    <property type="entry name" value="HATPase_c"/>
    <property type="match status" value="1"/>
</dbReference>
<dbReference type="InterPro" id="IPR058619">
    <property type="entry name" value="PhoQ/CarS-like_HATPase"/>
</dbReference>
<name>A0ABZ2VZJ7_9GAMM</name>
<evidence type="ECO:0000256" key="10">
    <source>
        <dbReference type="ARBA" id="ARBA00022989"/>
    </source>
</evidence>
<evidence type="ECO:0000313" key="16">
    <source>
        <dbReference type="EMBL" id="WZF87912.1"/>
    </source>
</evidence>
<comment type="subcellular location">
    <subcellularLocation>
        <location evidence="2">Membrane</location>
    </subcellularLocation>
</comment>
<dbReference type="EMBL" id="CP101118">
    <property type="protein sequence ID" value="WZF87912.1"/>
    <property type="molecule type" value="Genomic_DNA"/>
</dbReference>
<evidence type="ECO:0000259" key="14">
    <source>
        <dbReference type="PROSITE" id="PS50109"/>
    </source>
</evidence>
<dbReference type="PANTHER" id="PTHR45436:SF5">
    <property type="entry name" value="SENSOR HISTIDINE KINASE TRCS"/>
    <property type="match status" value="1"/>
</dbReference>
<dbReference type="RefSeq" id="WP_341581328.1">
    <property type="nucleotide sequence ID" value="NZ_CP101118.1"/>
</dbReference>
<feature type="transmembrane region" description="Helical" evidence="13">
    <location>
        <begin position="33"/>
        <end position="56"/>
    </location>
</feature>
<gene>
    <name evidence="16" type="ORF">NLK58_16510</name>
</gene>
<keyword evidence="12 13" id="KW-0472">Membrane</keyword>
<evidence type="ECO:0000256" key="12">
    <source>
        <dbReference type="ARBA" id="ARBA00023136"/>
    </source>
</evidence>
<keyword evidence="5" id="KW-0808">Transferase</keyword>
<evidence type="ECO:0000256" key="2">
    <source>
        <dbReference type="ARBA" id="ARBA00004370"/>
    </source>
</evidence>
<keyword evidence="4" id="KW-0597">Phosphoprotein</keyword>
<dbReference type="Proteomes" id="UP001475781">
    <property type="component" value="Chromosome"/>
</dbReference>
<keyword evidence="8" id="KW-0418">Kinase</keyword>
<organism evidence="16 17">
    <name type="scientific">Marinobacter metalliresistant</name>
    <dbReference type="NCBI Taxonomy" id="2961995"/>
    <lineage>
        <taxon>Bacteria</taxon>
        <taxon>Pseudomonadati</taxon>
        <taxon>Pseudomonadota</taxon>
        <taxon>Gammaproteobacteria</taxon>
        <taxon>Pseudomonadales</taxon>
        <taxon>Marinobacteraceae</taxon>
        <taxon>Marinobacter</taxon>
    </lineage>
</organism>
<dbReference type="PROSITE" id="PS50109">
    <property type="entry name" value="HIS_KIN"/>
    <property type="match status" value="1"/>
</dbReference>
<evidence type="ECO:0000256" key="7">
    <source>
        <dbReference type="ARBA" id="ARBA00022741"/>
    </source>
</evidence>
<dbReference type="InterPro" id="IPR004358">
    <property type="entry name" value="Sig_transdc_His_kin-like_C"/>
</dbReference>
<evidence type="ECO:0000256" key="5">
    <source>
        <dbReference type="ARBA" id="ARBA00022679"/>
    </source>
</evidence>
<evidence type="ECO:0000256" key="3">
    <source>
        <dbReference type="ARBA" id="ARBA00012438"/>
    </source>
</evidence>
<dbReference type="CDD" id="cd16954">
    <property type="entry name" value="HATPase_PhoQ-like"/>
    <property type="match status" value="1"/>
</dbReference>
<dbReference type="Gene3D" id="3.30.565.10">
    <property type="entry name" value="Histidine kinase-like ATPase, C-terminal domain"/>
    <property type="match status" value="1"/>
</dbReference>
<evidence type="ECO:0000256" key="8">
    <source>
        <dbReference type="ARBA" id="ARBA00022777"/>
    </source>
</evidence>
<keyword evidence="17" id="KW-1185">Reference proteome</keyword>
<feature type="transmembrane region" description="Helical" evidence="13">
    <location>
        <begin position="173"/>
        <end position="194"/>
    </location>
</feature>
<dbReference type="SMART" id="SM00387">
    <property type="entry name" value="HATPase_c"/>
    <property type="match status" value="1"/>
</dbReference>
<keyword evidence="11" id="KW-0902">Two-component regulatory system</keyword>
<feature type="domain" description="Histidine kinase" evidence="14">
    <location>
        <begin position="256"/>
        <end position="458"/>
    </location>
</feature>
<dbReference type="PRINTS" id="PR00344">
    <property type="entry name" value="BCTRLSENSOR"/>
</dbReference>
<accession>A0ABZ2VZJ7</accession>
<dbReference type="PANTHER" id="PTHR45436">
    <property type="entry name" value="SENSOR HISTIDINE KINASE YKOH"/>
    <property type="match status" value="1"/>
</dbReference>
<dbReference type="EC" id="2.7.13.3" evidence="3"/>
<evidence type="ECO:0000313" key="17">
    <source>
        <dbReference type="Proteomes" id="UP001475781"/>
    </source>
</evidence>
<evidence type="ECO:0000256" key="1">
    <source>
        <dbReference type="ARBA" id="ARBA00000085"/>
    </source>
</evidence>
<dbReference type="InterPro" id="IPR005467">
    <property type="entry name" value="His_kinase_dom"/>
</dbReference>
<evidence type="ECO:0000256" key="13">
    <source>
        <dbReference type="SAM" id="Phobius"/>
    </source>
</evidence>
<keyword evidence="7" id="KW-0547">Nucleotide-binding</keyword>
<evidence type="ECO:0000256" key="6">
    <source>
        <dbReference type="ARBA" id="ARBA00022692"/>
    </source>
</evidence>
<keyword evidence="6 13" id="KW-0812">Transmembrane</keyword>
<evidence type="ECO:0000256" key="9">
    <source>
        <dbReference type="ARBA" id="ARBA00022840"/>
    </source>
</evidence>
<evidence type="ECO:0000256" key="4">
    <source>
        <dbReference type="ARBA" id="ARBA00022553"/>
    </source>
</evidence>
<dbReference type="SUPFAM" id="SSF55874">
    <property type="entry name" value="ATPase domain of HSP90 chaperone/DNA topoisomerase II/histidine kinase"/>
    <property type="match status" value="1"/>
</dbReference>
<evidence type="ECO:0000256" key="11">
    <source>
        <dbReference type="ARBA" id="ARBA00023012"/>
    </source>
</evidence>
<reference evidence="16 17" key="1">
    <citation type="submission" date="2022-07" db="EMBL/GenBank/DDBJ databases">
        <title>A copper resistant bacterium isolated from sediment samples of deep sea hydrothermal areas.</title>
        <authorList>
            <person name="Zeng X."/>
        </authorList>
    </citation>
    <scope>NUCLEOTIDE SEQUENCE [LARGE SCALE GENOMIC DNA]</scope>
    <source>
        <strain evidence="17">CuT 6</strain>
    </source>
</reference>
<dbReference type="InterPro" id="IPR050428">
    <property type="entry name" value="TCS_sensor_his_kinase"/>
</dbReference>
<dbReference type="InterPro" id="IPR003660">
    <property type="entry name" value="HAMP_dom"/>
</dbReference>
<dbReference type="Gene3D" id="1.10.287.130">
    <property type="match status" value="1"/>
</dbReference>
<dbReference type="InterPro" id="IPR036890">
    <property type="entry name" value="HATPase_C_sf"/>
</dbReference>